<accession>A0AAN6BW97</accession>
<dbReference type="AlphaFoldDB" id="A0AAN6BW97"/>
<dbReference type="Proteomes" id="UP000537989">
    <property type="component" value="Unassembled WGS sequence"/>
</dbReference>
<dbReference type="EMBL" id="JAAMOD010000379">
    <property type="protein sequence ID" value="KAF5229766.1"/>
    <property type="molecule type" value="Genomic_DNA"/>
</dbReference>
<keyword evidence="2" id="KW-1185">Reference proteome</keyword>
<proteinExistence type="predicted"/>
<organism evidence="1 2">
    <name type="scientific">Fusarium austroamericanum</name>
    <dbReference type="NCBI Taxonomy" id="282268"/>
    <lineage>
        <taxon>Eukaryota</taxon>
        <taxon>Fungi</taxon>
        <taxon>Dikarya</taxon>
        <taxon>Ascomycota</taxon>
        <taxon>Pezizomycotina</taxon>
        <taxon>Sordariomycetes</taxon>
        <taxon>Hypocreomycetidae</taxon>
        <taxon>Hypocreales</taxon>
        <taxon>Nectriaceae</taxon>
        <taxon>Fusarium</taxon>
    </lineage>
</organism>
<comment type="caution">
    <text evidence="1">The sequence shown here is derived from an EMBL/GenBank/DDBJ whole genome shotgun (WGS) entry which is preliminary data.</text>
</comment>
<reference evidence="1 2" key="1">
    <citation type="submission" date="2020-02" db="EMBL/GenBank/DDBJ databases">
        <title>Identification and distribution of gene clusters putatively required for synthesis of sphingolipid metabolism inhibitors in phylogenetically diverse species of the filamentous fungus Fusarium.</title>
        <authorList>
            <person name="Kim H.-S."/>
            <person name="Busman M."/>
            <person name="Brown D.W."/>
            <person name="Divon H."/>
            <person name="Uhlig S."/>
            <person name="Proctor R.H."/>
        </authorList>
    </citation>
    <scope>NUCLEOTIDE SEQUENCE [LARGE SCALE GENOMIC DNA]</scope>
    <source>
        <strain evidence="1 2">NRRL 2903</strain>
    </source>
</reference>
<name>A0AAN6BW97_FUSAU</name>
<sequence length="342" mass="38748">MSYHDALEQVIIISIMSARESSNFNQDSSFQLAVSLWSWSICQGCTEKKRAQCGDHSCPSGRVTKIQRYLQYYEAVVSTYFDATPASTRDINTHSDILSIISILKSHPDAPLSEIRQLASPNTNAQTIHDGSHANAVALCVKAMLMIDPSPLHHSTDRLENGTFRVHWKEDVPLSKYIQDSFPLGNHNVLSYVNSELFTDAKRQLKAVNLKRRLNITIRATSDIRNHLRFDRRNRVLDIYHYTSFLKEQLRVTKDVGDCSTPSLSLKRGVLPRQLVLEILDSLQGTLFPLSDAKSKKLVRSLIAKCNFDSDILNFEFSSIRRVGEERSTTSQLASTIYTKKK</sequence>
<evidence type="ECO:0000313" key="2">
    <source>
        <dbReference type="Proteomes" id="UP000537989"/>
    </source>
</evidence>
<gene>
    <name evidence="1" type="ORF">FAUST_10194</name>
</gene>
<evidence type="ECO:0000313" key="1">
    <source>
        <dbReference type="EMBL" id="KAF5229766.1"/>
    </source>
</evidence>
<protein>
    <submittedName>
        <fullName evidence="1">Uncharacterized protein</fullName>
    </submittedName>
</protein>